<evidence type="ECO:0000256" key="1">
    <source>
        <dbReference type="SAM" id="SignalP"/>
    </source>
</evidence>
<dbReference type="OrthoDB" id="9803365at2"/>
<evidence type="ECO:0000313" key="3">
    <source>
        <dbReference type="Proteomes" id="UP000309561"/>
    </source>
</evidence>
<organism evidence="2 3">
    <name type="scientific">Sulfurimonas crateris</name>
    <dbReference type="NCBI Taxonomy" id="2574727"/>
    <lineage>
        <taxon>Bacteria</taxon>
        <taxon>Pseudomonadati</taxon>
        <taxon>Campylobacterota</taxon>
        <taxon>Epsilonproteobacteria</taxon>
        <taxon>Campylobacterales</taxon>
        <taxon>Sulfurimonadaceae</taxon>
        <taxon>Sulfurimonas</taxon>
    </lineage>
</organism>
<proteinExistence type="predicted"/>
<dbReference type="InterPro" id="IPR025293">
    <property type="entry name" value="YfiR/HmsC-like"/>
</dbReference>
<dbReference type="EMBL" id="SZPX01000002">
    <property type="protein sequence ID" value="TKI70402.1"/>
    <property type="molecule type" value="Genomic_DNA"/>
</dbReference>
<gene>
    <name evidence="2" type="ORF">FCU45_03715</name>
</gene>
<feature type="chain" id="PRO_5020638005" evidence="1">
    <location>
        <begin position="18"/>
        <end position="173"/>
    </location>
</feature>
<keyword evidence="1" id="KW-0732">Signal</keyword>
<evidence type="ECO:0000313" key="2">
    <source>
        <dbReference type="EMBL" id="TKI70402.1"/>
    </source>
</evidence>
<accession>A0A4U2Z9V6</accession>
<sequence>MIKVFFISILFSLTLFAQNLSEEKKLQAVFFSKFAKFIEWPKENKESFVITIIDENPFENLLETLYKGKMINSKPVKIRYAKNLEELDGSDIVYITVTNPLFAQEIIAYSQANSILSISDQRGFAQRGGIIQLSFVARKAHLVINHEASQASGIKISSSLLAIAAQVIQKDKK</sequence>
<reference evidence="2 3" key="1">
    <citation type="submission" date="2019-04" db="EMBL/GenBank/DDBJ databases">
        <title>Sulfurimonas crateris sp. nov. a facultative anaerobic sulfur-oxidizing chemolithautotrophic bacterium isolated from a terrestrial mud vulcano.</title>
        <authorList>
            <person name="Ratnikova N.M."/>
            <person name="Slobodkin A.I."/>
            <person name="Merkel A.Y."/>
            <person name="Novikov A."/>
            <person name="Bonch-Osmolovskaya E.A."/>
            <person name="Slobodkina G.B."/>
        </authorList>
    </citation>
    <scope>NUCLEOTIDE SEQUENCE [LARGE SCALE GENOMIC DNA]</scope>
    <source>
        <strain evidence="2 3">SN118</strain>
    </source>
</reference>
<dbReference type="Pfam" id="PF13689">
    <property type="entry name" value="DUF4154"/>
    <property type="match status" value="1"/>
</dbReference>
<keyword evidence="3" id="KW-1185">Reference proteome</keyword>
<comment type="caution">
    <text evidence="2">The sequence shown here is derived from an EMBL/GenBank/DDBJ whole genome shotgun (WGS) entry which is preliminary data.</text>
</comment>
<name>A0A4U2Z9V6_9BACT</name>
<dbReference type="AlphaFoldDB" id="A0A4U2Z9V6"/>
<dbReference type="Proteomes" id="UP000309561">
    <property type="component" value="Unassembled WGS sequence"/>
</dbReference>
<dbReference type="RefSeq" id="WP_137012410.1">
    <property type="nucleotide sequence ID" value="NZ_SZPX01000002.1"/>
</dbReference>
<protein>
    <submittedName>
        <fullName evidence="2">YfiR family protein</fullName>
    </submittedName>
</protein>
<feature type="signal peptide" evidence="1">
    <location>
        <begin position="1"/>
        <end position="17"/>
    </location>
</feature>